<keyword evidence="3" id="KW-1185">Reference proteome</keyword>
<feature type="signal peptide" evidence="1">
    <location>
        <begin position="1"/>
        <end position="28"/>
    </location>
</feature>
<feature type="chain" id="PRO_5010187339" description="Solute-binding protein family 3/N-terminal domain-containing protein" evidence="1">
    <location>
        <begin position="29"/>
        <end position="291"/>
    </location>
</feature>
<evidence type="ECO:0000313" key="2">
    <source>
        <dbReference type="EMBL" id="SEL68295.1"/>
    </source>
</evidence>
<keyword evidence="1" id="KW-0732">Signal</keyword>
<organism evidence="2 3">
    <name type="scientific">Atopomonas hussainii</name>
    <dbReference type="NCBI Taxonomy" id="1429083"/>
    <lineage>
        <taxon>Bacteria</taxon>
        <taxon>Pseudomonadati</taxon>
        <taxon>Pseudomonadota</taxon>
        <taxon>Gammaproteobacteria</taxon>
        <taxon>Pseudomonadales</taxon>
        <taxon>Pseudomonadaceae</taxon>
        <taxon>Atopomonas</taxon>
    </lineage>
</organism>
<evidence type="ECO:0000256" key="1">
    <source>
        <dbReference type="SAM" id="SignalP"/>
    </source>
</evidence>
<name>A0A1H7S6X6_9GAMM</name>
<dbReference type="STRING" id="1429083.GCA_001885685_00274"/>
<proteinExistence type="predicted"/>
<accession>A0A1H7S6X6</accession>
<dbReference type="AlphaFoldDB" id="A0A1H7S6X6"/>
<gene>
    <name evidence="2" type="ORF">SAMN05216214_11758</name>
</gene>
<sequence>MPRFRRYTTIAVRMLALCCLLLPPQLMAEEHELPLLVPDLPPSERTLDPDFFVQLIHLLQTQVSHRVLQGSAEPVSRLLQRLEAGEDACVLGLLRSPQRDQYAQFVPVAPLLPMQAVIRKNEQSTLVGSPEDWPISIQTLLDNPDLHGVLIERVYTPALQQALSDAQATVEFIGGAASSQRVLAMLERQRGDFTLEFPAVLQRHYPTAQQQPFISVPLQEARELIELGLYCPRSTWGSYSADALMQASAQLAREPAAIIRLVKQAHGRYLHTDDLAQVKRYFAARRQTPAD</sequence>
<dbReference type="Proteomes" id="UP000185766">
    <property type="component" value="Unassembled WGS sequence"/>
</dbReference>
<protein>
    <recommendedName>
        <fullName evidence="4">Solute-binding protein family 3/N-terminal domain-containing protein</fullName>
    </recommendedName>
</protein>
<evidence type="ECO:0008006" key="4">
    <source>
        <dbReference type="Google" id="ProtNLM"/>
    </source>
</evidence>
<dbReference type="EMBL" id="FOAS01000017">
    <property type="protein sequence ID" value="SEL68295.1"/>
    <property type="molecule type" value="Genomic_DNA"/>
</dbReference>
<evidence type="ECO:0000313" key="3">
    <source>
        <dbReference type="Proteomes" id="UP000185766"/>
    </source>
</evidence>
<dbReference type="RefSeq" id="WP_139214175.1">
    <property type="nucleotide sequence ID" value="NZ_FOAS01000017.1"/>
</dbReference>
<reference evidence="2 3" key="1">
    <citation type="submission" date="2016-10" db="EMBL/GenBank/DDBJ databases">
        <authorList>
            <person name="de Groot N.N."/>
        </authorList>
    </citation>
    <scope>NUCLEOTIDE SEQUENCE [LARGE SCALE GENOMIC DNA]</scope>
    <source>
        <strain evidence="2 3">JCM 19513</strain>
    </source>
</reference>